<proteinExistence type="predicted"/>
<organism evidence="1 2">
    <name type="scientific">Methanochimaera problematica</name>
    <dbReference type="NCBI Taxonomy" id="2609417"/>
    <lineage>
        <taxon>Archaea</taxon>
        <taxon>Methanobacteriati</taxon>
        <taxon>Methanobacteriota</taxon>
        <taxon>Stenosarchaea group</taxon>
        <taxon>Methanomicrobia</taxon>
        <taxon>Methanomicrobiales</taxon>
        <taxon>Methanomicrobiaceae</taxon>
        <taxon>Methanochimaera</taxon>
    </lineage>
</organism>
<evidence type="ECO:0000313" key="2">
    <source>
        <dbReference type="Proteomes" id="UP001301797"/>
    </source>
</evidence>
<gene>
    <name evidence="1" type="ORF">F1737_08050</name>
</gene>
<dbReference type="GeneID" id="85230107"/>
<evidence type="ECO:0000313" key="1">
    <source>
        <dbReference type="EMBL" id="WOF16643.1"/>
    </source>
</evidence>
<dbReference type="KEGG" id="mefw:F1737_08050"/>
<dbReference type="Gene3D" id="3.30.2310.20">
    <property type="entry name" value="RelE-like"/>
    <property type="match status" value="1"/>
</dbReference>
<name>A0AA97FEM7_9EURY</name>
<keyword evidence="2" id="KW-1185">Reference proteome</keyword>
<protein>
    <submittedName>
        <fullName evidence="1">Uncharacterized protein</fullName>
    </submittedName>
</protein>
<dbReference type="EMBL" id="CP043875">
    <property type="protein sequence ID" value="WOF16643.1"/>
    <property type="molecule type" value="Genomic_DNA"/>
</dbReference>
<dbReference type="Proteomes" id="UP001301797">
    <property type="component" value="Chromosome"/>
</dbReference>
<dbReference type="InterPro" id="IPR035093">
    <property type="entry name" value="RelE/ParE_toxin_dom_sf"/>
</dbReference>
<dbReference type="AlphaFoldDB" id="A0AA97FEM7"/>
<dbReference type="RefSeq" id="WP_317136067.1">
    <property type="nucleotide sequence ID" value="NZ_CP043875.1"/>
</dbReference>
<dbReference type="SUPFAM" id="SSF143011">
    <property type="entry name" value="RelE-like"/>
    <property type="match status" value="1"/>
</dbReference>
<sequence length="87" mass="9883">MNQKVLATTYAKKNLSNLPEEIRNEFFQKFKDFHQTAVKDNSTSLSSCNKNEIPIYSLDIGKYSAILTIHGKITLVHAVQEINSEKP</sequence>
<reference evidence="1 2" key="1">
    <citation type="submission" date="2019-09" db="EMBL/GenBank/DDBJ databases">
        <title>The complete genome of Methanoplanus sp. FWC-SCC4.</title>
        <authorList>
            <person name="Chen S.-C."/>
            <person name="Zhou Y.-Z."/>
            <person name="Lai M.-C."/>
        </authorList>
    </citation>
    <scope>NUCLEOTIDE SEQUENCE [LARGE SCALE GENOMIC DNA]</scope>
    <source>
        <strain evidence="1 2">FWC-SCC4</strain>
    </source>
</reference>
<accession>A0AA97FEM7</accession>